<reference evidence="1" key="1">
    <citation type="submission" date="2019-09" db="EMBL/GenBank/DDBJ databases">
        <title>Characterisation of the sponge microbiome using genome-centric metagenomics.</title>
        <authorList>
            <person name="Engelberts J.P."/>
            <person name="Robbins S.J."/>
            <person name="De Goeij J.M."/>
            <person name="Aranda M."/>
            <person name="Bell S.C."/>
            <person name="Webster N.S."/>
        </authorList>
    </citation>
    <scope>NUCLEOTIDE SEQUENCE</scope>
    <source>
        <strain evidence="1">SB0676_bin_10</strain>
    </source>
</reference>
<name>A0A6B1F5M5_9SYNE</name>
<comment type="caution">
    <text evidence="1">The sequence shown here is derived from an EMBL/GenBank/DDBJ whole genome shotgun (WGS) entry which is preliminary data.</text>
</comment>
<dbReference type="Gene3D" id="2.60.40.2700">
    <property type="match status" value="1"/>
</dbReference>
<dbReference type="InterPro" id="IPR038081">
    <property type="entry name" value="CalX-like_sf"/>
</dbReference>
<dbReference type="Gene3D" id="2.60.40.2030">
    <property type="match status" value="1"/>
</dbReference>
<sequence>MCLTGTATRGTDYTLDSSFNFDNNGCFTVNYPANLLAPASVTIAVTGDTAMEPDETVIATLKRKSNTPANVVISSSEGSATYTILNDDNNPPTGSLTITGTATQGQTLTTNTSGIADADGLGTFNYQWKRGGTSISGATPSTYMLVQADVGQTITVTVSWTDGIGTAESLTSTATGAVQVPAPAKPTGFTATAGSAQVTLAWTNPRQH</sequence>
<dbReference type="AlphaFoldDB" id="A0A6B1F5M5"/>
<evidence type="ECO:0000313" key="1">
    <source>
        <dbReference type="EMBL" id="MYG37467.1"/>
    </source>
</evidence>
<organism evidence="1">
    <name type="scientific">Synechococcus sp. SB0676_bin_10</name>
    <dbReference type="NCBI Taxonomy" id="2604869"/>
    <lineage>
        <taxon>Bacteria</taxon>
        <taxon>Bacillati</taxon>
        <taxon>Cyanobacteriota</taxon>
        <taxon>Cyanophyceae</taxon>
        <taxon>Synechococcales</taxon>
        <taxon>Synechococcaceae</taxon>
        <taxon>Synechococcus</taxon>
    </lineage>
</organism>
<accession>A0A6B1F5M5</accession>
<proteinExistence type="predicted"/>
<dbReference type="EMBL" id="VYDO01000008">
    <property type="protein sequence ID" value="MYG37467.1"/>
    <property type="molecule type" value="Genomic_DNA"/>
</dbReference>
<dbReference type="SUPFAM" id="SSF141072">
    <property type="entry name" value="CalX-like"/>
    <property type="match status" value="1"/>
</dbReference>
<gene>
    <name evidence="1" type="ORF">F4162_00200</name>
</gene>
<protein>
    <submittedName>
        <fullName evidence="1">Uncharacterized protein</fullName>
    </submittedName>
</protein>